<dbReference type="PANTHER" id="PTHR47539:SF1">
    <property type="entry name" value="PENTATRICOPEPTIDE REPEAT-CONTAINING PROTEIN OTP51, CHLOROPLASTIC"/>
    <property type="match status" value="1"/>
</dbReference>
<gene>
    <name evidence="2" type="primary">orf236</name>
</gene>
<dbReference type="AlphaFoldDB" id="Q9TCC7"/>
<organism evidence="2">
    <name type="scientific">Nephroselmis olivacea</name>
    <name type="common">Green alga</name>
    <dbReference type="NCBI Taxonomy" id="31312"/>
    <lineage>
        <taxon>Eukaryota</taxon>
        <taxon>Viridiplantae</taxon>
        <taxon>Chlorophyta</taxon>
        <taxon>Nephroselmidophyceae</taxon>
        <taxon>Nephroselmidales</taxon>
        <taxon>Nephroselmidaceae</taxon>
        <taxon>Nephroselmis</taxon>
    </lineage>
</organism>
<dbReference type="GO" id="GO:0004519">
    <property type="term" value="F:endonuclease activity"/>
    <property type="evidence" value="ECO:0007669"/>
    <property type="project" value="UniProtKB-KW"/>
</dbReference>
<dbReference type="Gene3D" id="3.10.28.10">
    <property type="entry name" value="Homing endonucleases"/>
    <property type="match status" value="2"/>
</dbReference>
<proteinExistence type="predicted"/>
<sequence length="236" mass="28000">MMKDLINVSEQSQKTMSRSELDLYKKSLVLNDIQRECIIGTLLGDASIMKPLKNHYNPNIKWEQGIQNRQYIDHIYEIMHPWVGSPPVIRNIQGGGVLDRQSVWFKTYQHPSFRFYNQEFYMQDSDLENRRRKRIPRLLHRWLTPRVLAYWFMDDGNLTPHGYVINTQCYPLHEQKLAAHVLGMNFGLEISIWKDRINSRSKSPSYKLYINASSRQSFTDIISPYILECMSYKLHL</sequence>
<geneLocation type="mitochondrion" evidence="2"/>
<dbReference type="Pfam" id="PF03161">
    <property type="entry name" value="LAGLIDADG_2"/>
    <property type="match status" value="1"/>
</dbReference>
<feature type="domain" description="Homing endonuclease LAGLIDADG" evidence="1">
    <location>
        <begin position="35"/>
        <end position="215"/>
    </location>
</feature>
<evidence type="ECO:0000259" key="1">
    <source>
        <dbReference type="Pfam" id="PF03161"/>
    </source>
</evidence>
<protein>
    <submittedName>
        <fullName evidence="2">Putative site-specific DNA endonuclease</fullName>
    </submittedName>
</protein>
<keyword evidence="2" id="KW-0496">Mitochondrion</keyword>
<reference evidence="2" key="1">
    <citation type="journal article" date="1999" name="Plant Cell">
        <title>The complete mitochondrial DNA sequences of Nephroselmis olivacea and Pedinomonas minor: two radically different evolutionary patterns within the green algae.</title>
        <authorList>
            <person name="Turmel M."/>
            <person name="Lemieux C."/>
            <person name="Burger G."/>
            <person name="Lang B.F."/>
            <person name="Otis C."/>
            <person name="Plante I."/>
            <person name="Gray M.W."/>
        </authorList>
    </citation>
    <scope>NUCLEOTIDE SEQUENCE</scope>
    <source>
        <strain evidence="2">NIES-484</strain>
    </source>
</reference>
<dbReference type="GO" id="GO:0048564">
    <property type="term" value="P:photosystem I assembly"/>
    <property type="evidence" value="ECO:0007669"/>
    <property type="project" value="TreeGrafter"/>
</dbReference>
<keyword evidence="2" id="KW-0378">Hydrolase</keyword>
<keyword evidence="2" id="KW-0255">Endonuclease</keyword>
<name>Q9TCC7_NEPOL</name>
<keyword evidence="2" id="KW-0540">Nuclease</keyword>
<dbReference type="GO" id="GO:0000373">
    <property type="term" value="P:Group II intron splicing"/>
    <property type="evidence" value="ECO:0007669"/>
    <property type="project" value="TreeGrafter"/>
</dbReference>
<dbReference type="InterPro" id="IPR004860">
    <property type="entry name" value="LAGLIDADG_dom"/>
</dbReference>
<dbReference type="SUPFAM" id="SSF55608">
    <property type="entry name" value="Homing endonucleases"/>
    <property type="match status" value="1"/>
</dbReference>
<dbReference type="InterPro" id="IPR027434">
    <property type="entry name" value="Homing_endonucl"/>
</dbReference>
<accession>Q9TCC7</accession>
<evidence type="ECO:0000313" key="2">
    <source>
        <dbReference type="EMBL" id="AAF03170.1"/>
    </source>
</evidence>
<dbReference type="EMBL" id="AF110138">
    <property type="protein sequence ID" value="AAF03170.1"/>
    <property type="molecule type" value="Genomic_DNA"/>
</dbReference>
<dbReference type="InterPro" id="IPR052500">
    <property type="entry name" value="Chloro/Mito_RNA_Process"/>
</dbReference>
<dbReference type="GeneID" id="4178078"/>
<dbReference type="GO" id="GO:0045292">
    <property type="term" value="P:mRNA cis splicing, via spliceosome"/>
    <property type="evidence" value="ECO:0007669"/>
    <property type="project" value="TreeGrafter"/>
</dbReference>
<dbReference type="RefSeq" id="YP_665643.1">
    <property type="nucleotide sequence ID" value="NC_008239.1"/>
</dbReference>
<dbReference type="PANTHER" id="PTHR47539">
    <property type="entry name" value="PENTATRICOPEPTIDE REPEAT-CONTAINING PROTEIN OTP51, CHLOROPLASTIC"/>
    <property type="match status" value="1"/>
</dbReference>